<keyword evidence="5" id="KW-0698">rRNA processing</keyword>
<comment type="catalytic activity">
    <reaction evidence="5">
        <text>pseudouridine(1915) in 23S rRNA + S-adenosyl-L-methionine = N(3)-methylpseudouridine(1915) in 23S rRNA + S-adenosyl-L-homocysteine + H(+)</text>
        <dbReference type="Rhea" id="RHEA:42752"/>
        <dbReference type="Rhea" id="RHEA-COMP:10221"/>
        <dbReference type="Rhea" id="RHEA-COMP:10222"/>
        <dbReference type="ChEBI" id="CHEBI:15378"/>
        <dbReference type="ChEBI" id="CHEBI:57856"/>
        <dbReference type="ChEBI" id="CHEBI:59789"/>
        <dbReference type="ChEBI" id="CHEBI:65314"/>
        <dbReference type="ChEBI" id="CHEBI:74486"/>
        <dbReference type="EC" id="2.1.1.177"/>
    </reaction>
</comment>
<comment type="subunit">
    <text evidence="5">Homodimer.</text>
</comment>
<evidence type="ECO:0000256" key="4">
    <source>
        <dbReference type="ARBA" id="ARBA00038303"/>
    </source>
</evidence>
<comment type="subcellular location">
    <subcellularLocation>
        <location evidence="5">Cytoplasm</location>
    </subcellularLocation>
</comment>
<keyword evidence="3 5" id="KW-0949">S-adenosyl-L-methionine</keyword>
<dbReference type="CDD" id="cd18081">
    <property type="entry name" value="RlmH-like"/>
    <property type="match status" value="1"/>
</dbReference>
<evidence type="ECO:0000256" key="3">
    <source>
        <dbReference type="ARBA" id="ARBA00022691"/>
    </source>
</evidence>
<dbReference type="Gene3D" id="3.40.1280.10">
    <property type="match status" value="1"/>
</dbReference>
<evidence type="ECO:0000313" key="6">
    <source>
        <dbReference type="EMBL" id="HCW93923.1"/>
    </source>
</evidence>
<dbReference type="SUPFAM" id="SSF75217">
    <property type="entry name" value="alpha/beta knot"/>
    <property type="match status" value="1"/>
</dbReference>
<feature type="binding site" evidence="5">
    <location>
        <begin position="141"/>
        <end position="146"/>
    </location>
    <ligand>
        <name>S-adenosyl-L-methionine</name>
        <dbReference type="ChEBI" id="CHEBI:59789"/>
    </ligand>
</feature>
<dbReference type="PIRSF" id="PIRSF004505">
    <property type="entry name" value="MT_bac"/>
    <property type="match status" value="1"/>
</dbReference>
<dbReference type="EC" id="2.1.1.177" evidence="5"/>
<comment type="function">
    <text evidence="5">Specifically methylates the pseudouridine at position 1915 (m3Psi1915) in 23S rRNA.</text>
</comment>
<keyword evidence="5" id="KW-0963">Cytoplasm</keyword>
<feature type="binding site" evidence="5">
    <location>
        <position position="91"/>
    </location>
    <ligand>
        <name>S-adenosyl-L-methionine</name>
        <dbReference type="ChEBI" id="CHEBI:59789"/>
    </ligand>
</feature>
<protein>
    <recommendedName>
        <fullName evidence="5">Ribosomal RNA large subunit methyltransferase H</fullName>
        <ecNumber evidence="5">2.1.1.177</ecNumber>
    </recommendedName>
    <alternativeName>
        <fullName evidence="5">23S rRNA (pseudouridine1915-N3)-methyltransferase</fullName>
    </alternativeName>
    <alternativeName>
        <fullName evidence="5">23S rRNA m3Psi1915 methyltransferase</fullName>
    </alternativeName>
    <alternativeName>
        <fullName evidence="5">rRNA (pseudouridine-N3-)-methyltransferase RlmH</fullName>
    </alternativeName>
</protein>
<dbReference type="EMBL" id="DPPF01000203">
    <property type="protein sequence ID" value="HCW93923.1"/>
    <property type="molecule type" value="Genomic_DNA"/>
</dbReference>
<sequence length="173" mass="19811">MCTGLIFVILNSRKYWTVLMKIRVILVSKFRDKSYENIVNEYIKRISGFGEAELIELPDSKIGSLDNDGTMSERGVEKILKQTENHYLISLDLTGKHFSSENFASWFKERVELHRKLAFLIGPSGGLSKSLTEKSNELISLSKLTFAHKIAAVVLFEQIYRAICINTNHPYHK</sequence>
<evidence type="ECO:0000256" key="5">
    <source>
        <dbReference type="HAMAP-Rule" id="MF_00658"/>
    </source>
</evidence>
<reference evidence="6 7" key="1">
    <citation type="journal article" date="2018" name="Nat. Biotechnol.">
        <title>A standardized bacterial taxonomy based on genome phylogeny substantially revises the tree of life.</title>
        <authorList>
            <person name="Parks D.H."/>
            <person name="Chuvochina M."/>
            <person name="Waite D.W."/>
            <person name="Rinke C."/>
            <person name="Skarshewski A."/>
            <person name="Chaumeil P.A."/>
            <person name="Hugenholtz P."/>
        </authorList>
    </citation>
    <scope>NUCLEOTIDE SEQUENCE [LARGE SCALE GENOMIC DNA]</scope>
    <source>
        <strain evidence="6">UBA8672</strain>
    </source>
</reference>
<keyword evidence="2 5" id="KW-0808">Transferase</keyword>
<feature type="binding site" evidence="5">
    <location>
        <position position="122"/>
    </location>
    <ligand>
        <name>S-adenosyl-L-methionine</name>
        <dbReference type="ChEBI" id="CHEBI:59789"/>
    </ligand>
</feature>
<dbReference type="Pfam" id="PF02590">
    <property type="entry name" value="SPOUT_MTase"/>
    <property type="match status" value="1"/>
</dbReference>
<comment type="similarity">
    <text evidence="4 5">Belongs to the RNA methyltransferase RlmH family.</text>
</comment>
<dbReference type="AlphaFoldDB" id="A0A3D5QDW6"/>
<proteinExistence type="inferred from homology"/>
<name>A0A3D5QDW6_FLESI</name>
<dbReference type="PANTHER" id="PTHR33603:SF1">
    <property type="entry name" value="RIBOSOMAL RNA LARGE SUBUNIT METHYLTRANSFERASE H"/>
    <property type="match status" value="1"/>
</dbReference>
<evidence type="ECO:0000313" key="7">
    <source>
        <dbReference type="Proteomes" id="UP000262325"/>
    </source>
</evidence>
<evidence type="ECO:0000256" key="1">
    <source>
        <dbReference type="ARBA" id="ARBA00022603"/>
    </source>
</evidence>
<dbReference type="Proteomes" id="UP000262325">
    <property type="component" value="Unassembled WGS sequence"/>
</dbReference>
<dbReference type="HAMAP" id="MF_00658">
    <property type="entry name" value="23SrRNA_methyltr_H"/>
    <property type="match status" value="1"/>
</dbReference>
<evidence type="ECO:0000256" key="2">
    <source>
        <dbReference type="ARBA" id="ARBA00022679"/>
    </source>
</evidence>
<gene>
    <name evidence="5" type="primary">rlmH</name>
    <name evidence="6" type="ORF">DHM44_09605</name>
</gene>
<organism evidence="6 7">
    <name type="scientific">Flexistipes sinusarabici</name>
    <dbReference type="NCBI Taxonomy" id="2352"/>
    <lineage>
        <taxon>Bacteria</taxon>
        <taxon>Pseudomonadati</taxon>
        <taxon>Deferribacterota</taxon>
        <taxon>Deferribacteres</taxon>
        <taxon>Deferribacterales</taxon>
        <taxon>Flexistipitaceae</taxon>
        <taxon>Flexistipes</taxon>
    </lineage>
</organism>
<comment type="caution">
    <text evidence="6">The sequence shown here is derived from an EMBL/GenBank/DDBJ whole genome shotgun (WGS) entry which is preliminary data.</text>
</comment>
<dbReference type="InterPro" id="IPR003742">
    <property type="entry name" value="RlmH-like"/>
</dbReference>
<keyword evidence="1 5" id="KW-0489">Methyltransferase</keyword>
<dbReference type="GO" id="GO:0005737">
    <property type="term" value="C:cytoplasm"/>
    <property type="evidence" value="ECO:0007669"/>
    <property type="project" value="UniProtKB-SubCell"/>
</dbReference>
<accession>A0A3D5QDW6</accession>
<dbReference type="PANTHER" id="PTHR33603">
    <property type="entry name" value="METHYLTRANSFERASE"/>
    <property type="match status" value="1"/>
</dbReference>
<dbReference type="InterPro" id="IPR029028">
    <property type="entry name" value="Alpha/beta_knot_MTases"/>
</dbReference>
<dbReference type="GO" id="GO:0070038">
    <property type="term" value="F:rRNA (pseudouridine-N3-)-methyltransferase activity"/>
    <property type="evidence" value="ECO:0007669"/>
    <property type="project" value="UniProtKB-UniRule"/>
</dbReference>
<dbReference type="InterPro" id="IPR029026">
    <property type="entry name" value="tRNA_m1G_MTases_N"/>
</dbReference>